<sequence length="390" mass="42913">MVSAVAVDTVYVDVNVNGQASRNIKDYASFDTAKTAVREYARASCKNFSINTKDQADSTVLSVTIDKSVYPAYTSCLELYKDGVRVSQTPGYNGRSLTVDFKYVPPSGSINAEVNFTGINIKPAGAATCSMFGYGKSNLSPNGIAGLQSFVFRMEPNAVYSVYCALTATAPLNNFTTVFLYTSKGSSFQALLYNGQGHDEIKRIARLETRMTELKAKLNIAPDGRTLQPKRVCAGNACVAGRGNSIVFQHKATGFVRAEFDFTKITSVANLDRFKIYTGPTLAANTDSYFFVSKENRMGVWSMSKSRPDMKLVATKYCTDHYDWDCITSFTPVCRNVTTPAKAGAGSTDPRVALPGHRVWCGTDEFLQGWTPKRSYDNVWFEFTCCKLPR</sequence>
<gene>
    <name evidence="1" type="ORF">HYH03_012369</name>
</gene>
<comment type="caution">
    <text evidence="1">The sequence shown here is derived from an EMBL/GenBank/DDBJ whole genome shotgun (WGS) entry which is preliminary data.</text>
</comment>
<protein>
    <submittedName>
        <fullName evidence="1">Uncharacterized protein</fullName>
    </submittedName>
</protein>
<dbReference type="Proteomes" id="UP000612055">
    <property type="component" value="Unassembled WGS sequence"/>
</dbReference>
<dbReference type="AlphaFoldDB" id="A0A835XU99"/>
<organism evidence="1 2">
    <name type="scientific">Edaphochlamys debaryana</name>
    <dbReference type="NCBI Taxonomy" id="47281"/>
    <lineage>
        <taxon>Eukaryota</taxon>
        <taxon>Viridiplantae</taxon>
        <taxon>Chlorophyta</taxon>
        <taxon>core chlorophytes</taxon>
        <taxon>Chlorophyceae</taxon>
        <taxon>CS clade</taxon>
        <taxon>Chlamydomonadales</taxon>
        <taxon>Chlamydomonadales incertae sedis</taxon>
        <taxon>Edaphochlamys</taxon>
    </lineage>
</organism>
<name>A0A835XU99_9CHLO</name>
<dbReference type="EMBL" id="JAEHOE010000076">
    <property type="protein sequence ID" value="KAG2489143.1"/>
    <property type="molecule type" value="Genomic_DNA"/>
</dbReference>
<accession>A0A835XU99</accession>
<evidence type="ECO:0000313" key="2">
    <source>
        <dbReference type="Proteomes" id="UP000612055"/>
    </source>
</evidence>
<keyword evidence="2" id="KW-1185">Reference proteome</keyword>
<proteinExistence type="predicted"/>
<reference evidence="1" key="1">
    <citation type="journal article" date="2020" name="bioRxiv">
        <title>Comparative genomics of Chlamydomonas.</title>
        <authorList>
            <person name="Craig R.J."/>
            <person name="Hasan A.R."/>
            <person name="Ness R.W."/>
            <person name="Keightley P.D."/>
        </authorList>
    </citation>
    <scope>NUCLEOTIDE SEQUENCE</scope>
    <source>
        <strain evidence="1">CCAP 11/70</strain>
    </source>
</reference>
<evidence type="ECO:0000313" key="1">
    <source>
        <dbReference type="EMBL" id="KAG2489143.1"/>
    </source>
</evidence>